<evidence type="ECO:0000256" key="10">
    <source>
        <dbReference type="ARBA" id="ARBA00022917"/>
    </source>
</evidence>
<dbReference type="SUPFAM" id="SSF52374">
    <property type="entry name" value="Nucleotidylyl transferase"/>
    <property type="match status" value="1"/>
</dbReference>
<keyword evidence="11 12" id="KW-0030">Aminoacyl-tRNA synthetase</keyword>
<dbReference type="InterPro" id="IPR032678">
    <property type="entry name" value="tRNA-synt_1_cat_dom"/>
</dbReference>
<dbReference type="RefSeq" id="WP_229330011.1">
    <property type="nucleotide sequence ID" value="NZ_AP025183.1"/>
</dbReference>
<evidence type="ECO:0000313" key="15">
    <source>
        <dbReference type="Proteomes" id="UP001319865"/>
    </source>
</evidence>
<comment type="catalytic activity">
    <reaction evidence="12">
        <text>tRNA(Cys) + L-cysteine + ATP = L-cysteinyl-tRNA(Cys) + AMP + diphosphate</text>
        <dbReference type="Rhea" id="RHEA:17773"/>
        <dbReference type="Rhea" id="RHEA-COMP:9661"/>
        <dbReference type="Rhea" id="RHEA-COMP:9679"/>
        <dbReference type="ChEBI" id="CHEBI:30616"/>
        <dbReference type="ChEBI" id="CHEBI:33019"/>
        <dbReference type="ChEBI" id="CHEBI:35235"/>
        <dbReference type="ChEBI" id="CHEBI:78442"/>
        <dbReference type="ChEBI" id="CHEBI:78517"/>
        <dbReference type="ChEBI" id="CHEBI:456215"/>
        <dbReference type="EC" id="6.1.1.16"/>
    </reaction>
</comment>
<evidence type="ECO:0000256" key="12">
    <source>
        <dbReference type="HAMAP-Rule" id="MF_00041"/>
    </source>
</evidence>
<dbReference type="PANTHER" id="PTHR10890">
    <property type="entry name" value="CYSTEINYL-TRNA SYNTHETASE"/>
    <property type="match status" value="1"/>
</dbReference>
<dbReference type="EC" id="6.1.1.16" evidence="12"/>
<evidence type="ECO:0000256" key="11">
    <source>
        <dbReference type="ARBA" id="ARBA00023146"/>
    </source>
</evidence>
<protein>
    <recommendedName>
        <fullName evidence="12">Cysteine--tRNA ligase</fullName>
        <ecNumber evidence="12">6.1.1.16</ecNumber>
    </recommendedName>
    <alternativeName>
        <fullName evidence="12">Cysteinyl-tRNA synthetase</fullName>
        <shortName evidence="12">CysRS</shortName>
    </alternativeName>
</protein>
<dbReference type="InterPro" id="IPR015803">
    <property type="entry name" value="Cys-tRNA-ligase"/>
</dbReference>
<dbReference type="InterPro" id="IPR009080">
    <property type="entry name" value="tRNAsynth_Ia_anticodon-bd"/>
</dbReference>
<keyword evidence="8 12" id="KW-0862">Zinc</keyword>
<dbReference type="NCBIfam" id="TIGR00435">
    <property type="entry name" value="cysS"/>
    <property type="match status" value="1"/>
</dbReference>
<dbReference type="GO" id="GO:0016874">
    <property type="term" value="F:ligase activity"/>
    <property type="evidence" value="ECO:0007669"/>
    <property type="project" value="UniProtKB-KW"/>
</dbReference>
<keyword evidence="15" id="KW-1185">Reference proteome</keyword>
<keyword evidence="9 12" id="KW-0067">ATP-binding</keyword>
<dbReference type="Proteomes" id="UP001319865">
    <property type="component" value="Chromosome"/>
</dbReference>
<feature type="binding site" evidence="12">
    <location>
        <position position="35"/>
    </location>
    <ligand>
        <name>Zn(2+)</name>
        <dbReference type="ChEBI" id="CHEBI:29105"/>
    </ligand>
</feature>
<comment type="subcellular location">
    <subcellularLocation>
        <location evidence="1 12">Cytoplasm</location>
    </subcellularLocation>
</comment>
<keyword evidence="6 12" id="KW-0479">Metal-binding</keyword>
<sequence length="492" mass="55795">MPLYKSQQLKIYNSLSGEKEIFTPIHEGNVGMYVCGPTVYSNVHLGNLRTFMSFDVIFRYFQHLDYKVRYVRNITDVGHIVDDVDEGEDKIAKKARLEQLEPMEVVQRYTVDFHEILSAFNFLPPSIEPTATGHIIEQIEIIKKIIDTGIGYEANGSVYFDVVKFNETNHYGRLSGRNIEDMLANTRDLDGQSDKRNPQDFALWKKAEPQHIMRWPSPWSDGFPGWHLECTAMSTKYLGNHFDIHGGGMDLKFPHHECEIAQNEACTGQTPVNYWLHANMLTLNGKKMAKSTGNNILPREILTGENTILSKAFSASVTRFFMLQAHYRSILDFSDDAIVAAEKGYKRLIEAMSSLESITAAAQSTLNIAEWKQLCYDAMNDDFNTPILIAQLFEGVRFVNVLKEGKESLTAEDLKTFTTAMNGFVFEVLGLEDEKINDGNNDKLEGTVNLLIEMRKQARENKNFALSDQIRDQLLALGIQLKDGKEGTTFSL</sequence>
<comment type="subunit">
    <text evidence="3 12">Monomer.</text>
</comment>
<evidence type="ECO:0000259" key="13">
    <source>
        <dbReference type="SMART" id="SM00840"/>
    </source>
</evidence>
<feature type="binding site" evidence="12">
    <location>
        <position position="230"/>
    </location>
    <ligand>
        <name>Zn(2+)</name>
        <dbReference type="ChEBI" id="CHEBI:29105"/>
    </ligand>
</feature>
<accession>A0ABN6KWT1</accession>
<organism evidence="14 15">
    <name type="scientific">Flavobacterium ammonificans</name>
    <dbReference type="NCBI Taxonomy" id="1751056"/>
    <lineage>
        <taxon>Bacteria</taxon>
        <taxon>Pseudomonadati</taxon>
        <taxon>Bacteroidota</taxon>
        <taxon>Flavobacteriia</taxon>
        <taxon>Flavobacteriales</taxon>
        <taxon>Flavobacteriaceae</taxon>
        <taxon>Flavobacterium</taxon>
    </lineage>
</organism>
<feature type="binding site" evidence="12">
    <location>
        <position position="259"/>
    </location>
    <ligand>
        <name>Zn(2+)</name>
        <dbReference type="ChEBI" id="CHEBI:29105"/>
    </ligand>
</feature>
<comment type="similarity">
    <text evidence="2 12">Belongs to the class-I aminoacyl-tRNA synthetase family.</text>
</comment>
<name>A0ABN6KWT1_9FLAO</name>
<comment type="cofactor">
    <cofactor evidence="12">
        <name>Zn(2+)</name>
        <dbReference type="ChEBI" id="CHEBI:29105"/>
    </cofactor>
    <text evidence="12">Binds 1 zinc ion per subunit.</text>
</comment>
<evidence type="ECO:0000256" key="1">
    <source>
        <dbReference type="ARBA" id="ARBA00004496"/>
    </source>
</evidence>
<dbReference type="Pfam" id="PF09190">
    <property type="entry name" value="DALR_2"/>
    <property type="match status" value="1"/>
</dbReference>
<dbReference type="PRINTS" id="PR00983">
    <property type="entry name" value="TRNASYNTHCYS"/>
</dbReference>
<feature type="binding site" evidence="12">
    <location>
        <position position="290"/>
    </location>
    <ligand>
        <name>ATP</name>
        <dbReference type="ChEBI" id="CHEBI:30616"/>
    </ligand>
</feature>
<dbReference type="SUPFAM" id="SSF47323">
    <property type="entry name" value="Anticodon-binding domain of a subclass of class I aminoacyl-tRNA synthetases"/>
    <property type="match status" value="1"/>
</dbReference>
<evidence type="ECO:0000256" key="9">
    <source>
        <dbReference type="ARBA" id="ARBA00022840"/>
    </source>
</evidence>
<keyword evidence="4 12" id="KW-0963">Cytoplasm</keyword>
<dbReference type="Pfam" id="PF01406">
    <property type="entry name" value="tRNA-synt_1e"/>
    <property type="match status" value="1"/>
</dbReference>
<dbReference type="InterPro" id="IPR024909">
    <property type="entry name" value="Cys-tRNA/MSH_ligase"/>
</dbReference>
<feature type="binding site" evidence="12">
    <location>
        <position position="255"/>
    </location>
    <ligand>
        <name>Zn(2+)</name>
        <dbReference type="ChEBI" id="CHEBI:29105"/>
    </ligand>
</feature>
<feature type="domain" description="Cysteinyl-tRNA synthetase class Ia DALR" evidence="13">
    <location>
        <begin position="374"/>
        <end position="437"/>
    </location>
</feature>
<dbReference type="CDD" id="cd00672">
    <property type="entry name" value="CysRS_core"/>
    <property type="match status" value="1"/>
</dbReference>
<evidence type="ECO:0000256" key="7">
    <source>
        <dbReference type="ARBA" id="ARBA00022741"/>
    </source>
</evidence>
<dbReference type="EMBL" id="AP025183">
    <property type="protein sequence ID" value="BDB53657.1"/>
    <property type="molecule type" value="Genomic_DNA"/>
</dbReference>
<feature type="short sequence motif" description="'HIGH' region" evidence="12">
    <location>
        <begin position="37"/>
        <end position="47"/>
    </location>
</feature>
<keyword evidence="10 12" id="KW-0648">Protein biosynthesis</keyword>
<dbReference type="SMART" id="SM00840">
    <property type="entry name" value="DALR_2"/>
    <property type="match status" value="1"/>
</dbReference>
<dbReference type="Gene3D" id="3.40.50.620">
    <property type="entry name" value="HUPs"/>
    <property type="match status" value="1"/>
</dbReference>
<dbReference type="InterPro" id="IPR014729">
    <property type="entry name" value="Rossmann-like_a/b/a_fold"/>
</dbReference>
<evidence type="ECO:0000313" key="14">
    <source>
        <dbReference type="EMBL" id="BDB53657.1"/>
    </source>
</evidence>
<dbReference type="InterPro" id="IPR015273">
    <property type="entry name" value="Cys-tRNA-synt_Ia_DALR"/>
</dbReference>
<evidence type="ECO:0000256" key="2">
    <source>
        <dbReference type="ARBA" id="ARBA00005594"/>
    </source>
</evidence>
<dbReference type="HAMAP" id="MF_00041">
    <property type="entry name" value="Cys_tRNA_synth"/>
    <property type="match status" value="1"/>
</dbReference>
<reference evidence="14 15" key="2">
    <citation type="journal article" date="2022" name="Microorganisms">
        <title>Complete Genome Sequences of Two Flavobacterium ammonificans Strains and a Flavobacterium ammoniigenes Strain of Ammonifying Bacterioplankton Isolated from Surface River Water.</title>
        <authorList>
            <person name="Suda W."/>
            <person name="Ogata Y."/>
            <person name="Shindo C."/>
            <person name="Watanabe K."/>
        </authorList>
    </citation>
    <scope>NUCLEOTIDE SEQUENCE [LARGE SCALE GENOMIC DNA]</scope>
    <source>
        <strain evidence="14 15">GENT11</strain>
    </source>
</reference>
<evidence type="ECO:0000256" key="8">
    <source>
        <dbReference type="ARBA" id="ARBA00022833"/>
    </source>
</evidence>
<dbReference type="Gene3D" id="1.20.120.1910">
    <property type="entry name" value="Cysteine-tRNA ligase, C-terminal anti-codon recognition domain"/>
    <property type="match status" value="1"/>
</dbReference>
<reference evidence="14 15" key="1">
    <citation type="journal article" date="2022" name="Int. J. Syst. Evol. Microbiol.">
        <title>Flavobacterium ammonificans sp. nov. and Flavobacterium ammoniigenes sp. nov., ammonifying bacteria isolated from surface river water.</title>
        <authorList>
            <person name="Watanabe K."/>
            <person name="Kitamura T."/>
            <person name="Ogata Y."/>
            <person name="Shindo C."/>
            <person name="Suda W."/>
        </authorList>
    </citation>
    <scope>NUCLEOTIDE SEQUENCE [LARGE SCALE GENOMIC DNA]</scope>
    <source>
        <strain evidence="14 15">GENT11</strain>
    </source>
</reference>
<evidence type="ECO:0000256" key="6">
    <source>
        <dbReference type="ARBA" id="ARBA00022723"/>
    </source>
</evidence>
<dbReference type="PANTHER" id="PTHR10890:SF3">
    <property type="entry name" value="CYSTEINE--TRNA LIGASE, CYTOPLASMIC"/>
    <property type="match status" value="1"/>
</dbReference>
<keyword evidence="7 12" id="KW-0547">Nucleotide-binding</keyword>
<evidence type="ECO:0000256" key="3">
    <source>
        <dbReference type="ARBA" id="ARBA00011245"/>
    </source>
</evidence>
<evidence type="ECO:0000256" key="4">
    <source>
        <dbReference type="ARBA" id="ARBA00022490"/>
    </source>
</evidence>
<proteinExistence type="inferred from homology"/>
<feature type="short sequence motif" description="'KMSKS' region" evidence="12">
    <location>
        <begin position="287"/>
        <end position="291"/>
    </location>
</feature>
<evidence type="ECO:0000256" key="5">
    <source>
        <dbReference type="ARBA" id="ARBA00022598"/>
    </source>
</evidence>
<keyword evidence="5 12" id="KW-0436">Ligase</keyword>
<gene>
    <name evidence="12 14" type="primary">cysS</name>
    <name evidence="14" type="ORF">GENT11_19690</name>
</gene>